<comment type="catalytic activity">
    <reaction evidence="23">
        <text>Preferential cleavage: (Ac)2-L-Lys-D-Ala-|-D-Ala. Also transpeptidation of peptidyl-alanyl moieties that are N-acyl substituents of D-alanine.</text>
        <dbReference type="EC" id="3.4.16.4"/>
    </reaction>
</comment>
<keyword evidence="11" id="KW-0328">Glycosyltransferase</keyword>
<keyword evidence="8" id="KW-1003">Cell membrane</keyword>
<evidence type="ECO:0000256" key="20">
    <source>
        <dbReference type="ARBA" id="ARBA00023251"/>
    </source>
</evidence>
<dbReference type="GO" id="GO:0008658">
    <property type="term" value="F:penicillin binding"/>
    <property type="evidence" value="ECO:0007669"/>
    <property type="project" value="InterPro"/>
</dbReference>
<evidence type="ECO:0000256" key="7">
    <source>
        <dbReference type="ARBA" id="ARBA00018638"/>
    </source>
</evidence>
<keyword evidence="9" id="KW-0121">Carboxypeptidase</keyword>
<feature type="domain" description="Glycosyl transferase family 51" evidence="30">
    <location>
        <begin position="83"/>
        <end position="255"/>
    </location>
</feature>
<feature type="compositionally biased region" description="Pro residues" evidence="27">
    <location>
        <begin position="795"/>
        <end position="810"/>
    </location>
</feature>
<dbReference type="UniPathway" id="UPA00219"/>
<dbReference type="FunFam" id="1.10.3810.10:FF:000001">
    <property type="entry name" value="Penicillin-binding protein 1A"/>
    <property type="match status" value="1"/>
</dbReference>
<keyword evidence="32" id="KW-1185">Reference proteome</keyword>
<comment type="subcellular location">
    <subcellularLocation>
        <location evidence="2">Cell membrane</location>
        <topology evidence="2">Single-pass type II membrane protein</topology>
    </subcellularLocation>
</comment>
<evidence type="ECO:0000256" key="25">
    <source>
        <dbReference type="ARBA" id="ARBA00049902"/>
    </source>
</evidence>
<dbReference type="GO" id="GO:0005886">
    <property type="term" value="C:plasma membrane"/>
    <property type="evidence" value="ECO:0007669"/>
    <property type="project" value="UniProtKB-SubCell"/>
</dbReference>
<evidence type="ECO:0000256" key="22">
    <source>
        <dbReference type="ARBA" id="ARBA00023316"/>
    </source>
</evidence>
<evidence type="ECO:0000256" key="11">
    <source>
        <dbReference type="ARBA" id="ARBA00022676"/>
    </source>
</evidence>
<keyword evidence="12" id="KW-0808">Transferase</keyword>
<keyword evidence="10" id="KW-0645">Protease</keyword>
<evidence type="ECO:0000256" key="13">
    <source>
        <dbReference type="ARBA" id="ARBA00022692"/>
    </source>
</evidence>
<organism evidence="31 32">
    <name type="scientific">Papillibacter cinnamivorans DSM 12816</name>
    <dbReference type="NCBI Taxonomy" id="1122930"/>
    <lineage>
        <taxon>Bacteria</taxon>
        <taxon>Bacillati</taxon>
        <taxon>Bacillota</taxon>
        <taxon>Clostridia</taxon>
        <taxon>Eubacteriales</taxon>
        <taxon>Oscillospiraceae</taxon>
        <taxon>Papillibacter</taxon>
    </lineage>
</organism>
<keyword evidence="16" id="KW-0735">Signal-anchor</keyword>
<dbReference type="EMBL" id="FWXW01000001">
    <property type="protein sequence ID" value="SMC42136.1"/>
    <property type="molecule type" value="Genomic_DNA"/>
</dbReference>
<dbReference type="AlphaFoldDB" id="A0A1W1Z163"/>
<dbReference type="GO" id="GO:0071555">
    <property type="term" value="P:cell wall organization"/>
    <property type="evidence" value="ECO:0007669"/>
    <property type="project" value="UniProtKB-KW"/>
</dbReference>
<feature type="transmembrane region" description="Helical" evidence="28">
    <location>
        <begin position="21"/>
        <end position="47"/>
    </location>
</feature>
<dbReference type="STRING" id="1122930.SAMN02745168_0854"/>
<evidence type="ECO:0000256" key="21">
    <source>
        <dbReference type="ARBA" id="ARBA00023268"/>
    </source>
</evidence>
<evidence type="ECO:0000256" key="27">
    <source>
        <dbReference type="SAM" id="MobiDB-lite"/>
    </source>
</evidence>
<comment type="function">
    <text evidence="1">Cell wall formation. Synthesis of cross-linked peptidoglycan from the lipid intermediates. The enzyme has a penicillin-insensitive transglycosylase N-terminal domain (formation of linear glycan strands) and a penicillin-sensitive transpeptidase C-terminal domain (cross-linking of the peptide subunits).</text>
</comment>
<protein>
    <recommendedName>
        <fullName evidence="7">Penicillin-binding protein 1A</fullName>
        <ecNumber evidence="24">2.4.99.28</ecNumber>
        <ecNumber evidence="6">3.4.16.4</ecNumber>
    </recommendedName>
</protein>
<dbReference type="PANTHER" id="PTHR32282:SF11">
    <property type="entry name" value="PENICILLIN-BINDING PROTEIN 1B"/>
    <property type="match status" value="1"/>
</dbReference>
<evidence type="ECO:0000256" key="9">
    <source>
        <dbReference type="ARBA" id="ARBA00022645"/>
    </source>
</evidence>
<keyword evidence="22" id="KW-0961">Cell wall biogenesis/degradation</keyword>
<comment type="similarity">
    <text evidence="4">In the C-terminal section; belongs to the transpeptidase family.</text>
</comment>
<feature type="compositionally biased region" description="Low complexity" evidence="27">
    <location>
        <begin position="776"/>
        <end position="789"/>
    </location>
</feature>
<reference evidence="31 32" key="1">
    <citation type="submission" date="2017-04" db="EMBL/GenBank/DDBJ databases">
        <authorList>
            <person name="Afonso C.L."/>
            <person name="Miller P.J."/>
            <person name="Scott M.A."/>
            <person name="Spackman E."/>
            <person name="Goraichik I."/>
            <person name="Dimitrov K.M."/>
            <person name="Suarez D.L."/>
            <person name="Swayne D.E."/>
        </authorList>
    </citation>
    <scope>NUCLEOTIDE SEQUENCE [LARGE SCALE GENOMIC DNA]</scope>
    <source>
        <strain evidence="31 32">DSM 12816</strain>
    </source>
</reference>
<dbReference type="Proteomes" id="UP000192790">
    <property type="component" value="Unassembled WGS sequence"/>
</dbReference>
<sequence length="810" mass="88729">MENANGSGHPVRKKKSRVKTVLQVIGTVVLIGAVTTAMLACIFAVYVKTCITPKLDINLDDFKLDQTTVIYYTNPDTGEPVELQSLYKEENRIWTDYDQMPIYLEKAAVAIEDKRFYTHHGVDWYRTFWASINMFLQMKDNFGGSTITQQVIKNLTNEDEVTVKRKITEIFRALEFERNYSKEEIMEIYLNTIYLGEGCSGVYTAAYTYFGKNVSDLTIAECACLIGITNNPSLYDPYISVERNKARQETILYQMYDQGMITEDQYQEAMAQELVFQRGSDGKKVTHIYSYFVDQVIADVIADLMEEKGISYQAASTLVYSAGYKIYCTMNPNIQEDVDNVYTNLENIPYTSASGQQLQSAITIIDPKSGNIVAMAGGVGEKTGSRVLNRAESARPPGSSIKPISVYAPALDSGVITPTSVIDDTPVMLVNNNPWPKNSDGEYGGLTTVKEALRESNNVVAVKVLQMLTPQASYKFMTEKMGITTLVDQKVVGDKTYTDIDLAPLGLGGLTVGINTVEMAAAYATFANEGIYTQPRTYTKVLDASGQTVLSKDTKSSVALKEKTAYYINNLLKNVVAAGTGTSAKFSGMTIAGKTGTTTNNYDRWFVGYTPYYVAAVWTGYDISEKIKVSGNPAAVLWKKVMSQVHEGLENKDFSKPSGVVSVTYCMDSGKLATSLCKEDPRGDRTDTAYVLPEDMPTESCDVHVAVKICTDSGCIAGEYCPADKVKEAAYLDITRELVAPDVVIQDTQYTLEYILGLGSCPVHTAPPVTEPPVTEPTEPGVSEEPGGEATVPPADSPVPETPSPALPGT</sequence>
<evidence type="ECO:0000256" key="8">
    <source>
        <dbReference type="ARBA" id="ARBA00022475"/>
    </source>
</evidence>
<keyword evidence="15" id="KW-0133">Cell shape</keyword>
<name>A0A1W1Z163_9FIRM</name>
<comment type="catalytic activity">
    <reaction evidence="25">
        <text>[GlcNAc-(1-&gt;4)-Mur2Ac(oyl-L-Ala-gamma-D-Glu-L-Lys-D-Ala-D-Ala)](n)-di-trans,octa-cis-undecaprenyl diphosphate + beta-D-GlcNAc-(1-&gt;4)-Mur2Ac(oyl-L-Ala-gamma-D-Glu-L-Lys-D-Ala-D-Ala)-di-trans,octa-cis-undecaprenyl diphosphate = [GlcNAc-(1-&gt;4)-Mur2Ac(oyl-L-Ala-gamma-D-Glu-L-Lys-D-Ala-D-Ala)](n+1)-di-trans,octa-cis-undecaprenyl diphosphate + di-trans,octa-cis-undecaprenyl diphosphate + H(+)</text>
        <dbReference type="Rhea" id="RHEA:23708"/>
        <dbReference type="Rhea" id="RHEA-COMP:9602"/>
        <dbReference type="Rhea" id="RHEA-COMP:9603"/>
        <dbReference type="ChEBI" id="CHEBI:15378"/>
        <dbReference type="ChEBI" id="CHEBI:58405"/>
        <dbReference type="ChEBI" id="CHEBI:60033"/>
        <dbReference type="ChEBI" id="CHEBI:78435"/>
        <dbReference type="EC" id="2.4.99.28"/>
    </reaction>
</comment>
<keyword evidence="20" id="KW-0046">Antibiotic resistance</keyword>
<dbReference type="EC" id="3.4.16.4" evidence="6"/>
<evidence type="ECO:0000256" key="24">
    <source>
        <dbReference type="ARBA" id="ARBA00044770"/>
    </source>
</evidence>
<evidence type="ECO:0000256" key="15">
    <source>
        <dbReference type="ARBA" id="ARBA00022960"/>
    </source>
</evidence>
<proteinExistence type="inferred from homology"/>
<keyword evidence="19 28" id="KW-0472">Membrane</keyword>
<feature type="domain" description="Penicillin-binding protein transpeptidase" evidence="29">
    <location>
        <begin position="361"/>
        <end position="624"/>
    </location>
</feature>
<evidence type="ECO:0000256" key="10">
    <source>
        <dbReference type="ARBA" id="ARBA00022670"/>
    </source>
</evidence>
<dbReference type="InterPro" id="IPR050396">
    <property type="entry name" value="Glycosyltr_51/Transpeptidase"/>
</dbReference>
<dbReference type="InterPro" id="IPR036950">
    <property type="entry name" value="PBP_transglycosylase"/>
</dbReference>
<evidence type="ECO:0000256" key="18">
    <source>
        <dbReference type="ARBA" id="ARBA00022989"/>
    </source>
</evidence>
<evidence type="ECO:0000313" key="32">
    <source>
        <dbReference type="Proteomes" id="UP000192790"/>
    </source>
</evidence>
<dbReference type="GO" id="GO:0006508">
    <property type="term" value="P:proteolysis"/>
    <property type="evidence" value="ECO:0007669"/>
    <property type="project" value="UniProtKB-KW"/>
</dbReference>
<dbReference type="GO" id="GO:0009252">
    <property type="term" value="P:peptidoglycan biosynthetic process"/>
    <property type="evidence" value="ECO:0007669"/>
    <property type="project" value="UniProtKB-UniPathway"/>
</dbReference>
<dbReference type="EC" id="2.4.99.28" evidence="24"/>
<dbReference type="GO" id="GO:0008360">
    <property type="term" value="P:regulation of cell shape"/>
    <property type="evidence" value="ECO:0007669"/>
    <property type="project" value="UniProtKB-KW"/>
</dbReference>
<gene>
    <name evidence="31" type="ORF">SAMN02745168_0854</name>
</gene>
<keyword evidence="17" id="KW-0573">Peptidoglycan synthesis</keyword>
<evidence type="ECO:0000259" key="30">
    <source>
        <dbReference type="Pfam" id="PF00912"/>
    </source>
</evidence>
<dbReference type="OrthoDB" id="9766909at2"/>
<evidence type="ECO:0000256" key="17">
    <source>
        <dbReference type="ARBA" id="ARBA00022984"/>
    </source>
</evidence>
<evidence type="ECO:0000256" key="16">
    <source>
        <dbReference type="ARBA" id="ARBA00022968"/>
    </source>
</evidence>
<evidence type="ECO:0000256" key="23">
    <source>
        <dbReference type="ARBA" id="ARBA00034000"/>
    </source>
</evidence>
<evidence type="ECO:0000256" key="19">
    <source>
        <dbReference type="ARBA" id="ARBA00023136"/>
    </source>
</evidence>
<dbReference type="GO" id="GO:0030288">
    <property type="term" value="C:outer membrane-bounded periplasmic space"/>
    <property type="evidence" value="ECO:0007669"/>
    <property type="project" value="TreeGrafter"/>
</dbReference>
<evidence type="ECO:0000313" key="31">
    <source>
        <dbReference type="EMBL" id="SMC42136.1"/>
    </source>
</evidence>
<dbReference type="InterPro" id="IPR023346">
    <property type="entry name" value="Lysozyme-like_dom_sf"/>
</dbReference>
<evidence type="ECO:0000256" key="12">
    <source>
        <dbReference type="ARBA" id="ARBA00022679"/>
    </source>
</evidence>
<keyword evidence="14" id="KW-0378">Hydrolase</keyword>
<comment type="pathway">
    <text evidence="3">Cell wall biogenesis; peptidoglycan biosynthesis.</text>
</comment>
<evidence type="ECO:0000256" key="14">
    <source>
        <dbReference type="ARBA" id="ARBA00022801"/>
    </source>
</evidence>
<dbReference type="GO" id="GO:0008955">
    <property type="term" value="F:peptidoglycan glycosyltransferase activity"/>
    <property type="evidence" value="ECO:0007669"/>
    <property type="project" value="UniProtKB-EC"/>
</dbReference>
<evidence type="ECO:0000256" key="5">
    <source>
        <dbReference type="ARBA" id="ARBA00007739"/>
    </source>
</evidence>
<evidence type="ECO:0000259" key="29">
    <source>
        <dbReference type="Pfam" id="PF00905"/>
    </source>
</evidence>
<dbReference type="Gene3D" id="3.40.710.10">
    <property type="entry name" value="DD-peptidase/beta-lactamase superfamily"/>
    <property type="match status" value="1"/>
</dbReference>
<dbReference type="Pfam" id="PF00905">
    <property type="entry name" value="Transpeptidase"/>
    <property type="match status" value="1"/>
</dbReference>
<comment type="pathway">
    <text evidence="26">Glycan biosynthesis.</text>
</comment>
<dbReference type="NCBIfam" id="TIGR02074">
    <property type="entry name" value="PBP_1a_fam"/>
    <property type="match status" value="1"/>
</dbReference>
<keyword evidence="21" id="KW-0511">Multifunctional enzyme</keyword>
<evidence type="ECO:0000256" key="28">
    <source>
        <dbReference type="SAM" id="Phobius"/>
    </source>
</evidence>
<feature type="region of interest" description="Disordered" evidence="27">
    <location>
        <begin position="766"/>
        <end position="810"/>
    </location>
</feature>
<accession>A0A1W1Z163</accession>
<evidence type="ECO:0000256" key="26">
    <source>
        <dbReference type="ARBA" id="ARBA00060592"/>
    </source>
</evidence>
<keyword evidence="13 28" id="KW-0812">Transmembrane</keyword>
<dbReference type="RefSeq" id="WP_159447999.1">
    <property type="nucleotide sequence ID" value="NZ_FWXW01000001.1"/>
</dbReference>
<dbReference type="InterPro" id="IPR001460">
    <property type="entry name" value="PCN-bd_Tpept"/>
</dbReference>
<evidence type="ECO:0000256" key="4">
    <source>
        <dbReference type="ARBA" id="ARBA00007090"/>
    </source>
</evidence>
<comment type="similarity">
    <text evidence="5">In the N-terminal section; belongs to the glycosyltransferase 51 family.</text>
</comment>
<dbReference type="PANTHER" id="PTHR32282">
    <property type="entry name" value="BINDING PROTEIN TRANSPEPTIDASE, PUTATIVE-RELATED"/>
    <property type="match status" value="1"/>
</dbReference>
<dbReference type="Pfam" id="PF00912">
    <property type="entry name" value="Transgly"/>
    <property type="match status" value="1"/>
</dbReference>
<evidence type="ECO:0000256" key="6">
    <source>
        <dbReference type="ARBA" id="ARBA00012448"/>
    </source>
</evidence>
<dbReference type="GO" id="GO:0046677">
    <property type="term" value="P:response to antibiotic"/>
    <property type="evidence" value="ECO:0007669"/>
    <property type="project" value="UniProtKB-KW"/>
</dbReference>
<dbReference type="InterPro" id="IPR012338">
    <property type="entry name" value="Beta-lactam/transpept-like"/>
</dbReference>
<evidence type="ECO:0000256" key="3">
    <source>
        <dbReference type="ARBA" id="ARBA00004752"/>
    </source>
</evidence>
<keyword evidence="18 28" id="KW-1133">Transmembrane helix</keyword>
<dbReference type="GO" id="GO:0009002">
    <property type="term" value="F:serine-type D-Ala-D-Ala carboxypeptidase activity"/>
    <property type="evidence" value="ECO:0007669"/>
    <property type="project" value="UniProtKB-EC"/>
</dbReference>
<dbReference type="InterPro" id="IPR001264">
    <property type="entry name" value="Glyco_trans_51"/>
</dbReference>
<evidence type="ECO:0000256" key="1">
    <source>
        <dbReference type="ARBA" id="ARBA00002624"/>
    </source>
</evidence>
<dbReference type="SUPFAM" id="SSF53955">
    <property type="entry name" value="Lysozyme-like"/>
    <property type="match status" value="1"/>
</dbReference>
<evidence type="ECO:0000256" key="2">
    <source>
        <dbReference type="ARBA" id="ARBA00004401"/>
    </source>
</evidence>
<dbReference type="SUPFAM" id="SSF56601">
    <property type="entry name" value="beta-lactamase/transpeptidase-like"/>
    <property type="match status" value="1"/>
</dbReference>
<dbReference type="Gene3D" id="1.10.3810.10">
    <property type="entry name" value="Biosynthetic peptidoglycan transglycosylase-like"/>
    <property type="match status" value="1"/>
</dbReference>